<feature type="chain" id="PRO_5039410948" evidence="2">
    <location>
        <begin position="27"/>
        <end position="193"/>
    </location>
</feature>
<organism evidence="4 5">
    <name type="scientific">Candidatus Ornithomonoglobus intestinigallinarum</name>
    <dbReference type="NCBI Taxonomy" id="2840894"/>
    <lineage>
        <taxon>Bacteria</taxon>
        <taxon>Bacillati</taxon>
        <taxon>Bacillota</taxon>
        <taxon>Clostridia</taxon>
        <taxon>Candidatus Ornithomonoglobus</taxon>
    </lineage>
</organism>
<keyword evidence="1" id="KW-0677">Repeat</keyword>
<dbReference type="PROSITE" id="PS51257">
    <property type="entry name" value="PROKAR_LIPOPROTEIN"/>
    <property type="match status" value="1"/>
</dbReference>
<evidence type="ECO:0000313" key="5">
    <source>
        <dbReference type="Proteomes" id="UP000824165"/>
    </source>
</evidence>
<keyword evidence="2" id="KW-0732">Signal</keyword>
<dbReference type="Pfam" id="PF00395">
    <property type="entry name" value="SLH"/>
    <property type="match status" value="1"/>
</dbReference>
<dbReference type="Proteomes" id="UP000824165">
    <property type="component" value="Unassembled WGS sequence"/>
</dbReference>
<comment type="caution">
    <text evidence="4">The sequence shown here is derived from an EMBL/GenBank/DDBJ whole genome shotgun (WGS) entry which is preliminary data.</text>
</comment>
<dbReference type="PROSITE" id="PS51272">
    <property type="entry name" value="SLH"/>
    <property type="match status" value="1"/>
</dbReference>
<evidence type="ECO:0000259" key="3">
    <source>
        <dbReference type="PROSITE" id="PS51272"/>
    </source>
</evidence>
<evidence type="ECO:0000256" key="1">
    <source>
        <dbReference type="ARBA" id="ARBA00022737"/>
    </source>
</evidence>
<evidence type="ECO:0000256" key="2">
    <source>
        <dbReference type="SAM" id="SignalP"/>
    </source>
</evidence>
<accession>A0A9D1H1U1</accession>
<protein>
    <submittedName>
        <fullName evidence="4">S-layer homology domain-containing protein</fullName>
    </submittedName>
</protein>
<feature type="signal peptide" evidence="2">
    <location>
        <begin position="1"/>
        <end position="26"/>
    </location>
</feature>
<reference evidence="4" key="1">
    <citation type="submission" date="2020-10" db="EMBL/GenBank/DDBJ databases">
        <authorList>
            <person name="Gilroy R."/>
        </authorList>
    </citation>
    <scope>NUCLEOTIDE SEQUENCE</scope>
    <source>
        <strain evidence="4">CHK181-108</strain>
    </source>
</reference>
<proteinExistence type="predicted"/>
<sequence length="193" mass="21155">MNKLKYIISIVLIYCLSLCACISANAELTPDTYNTAVENLSAGDIIFPSEDFDINAAVSRAVGACLVARAIGDTYEYTEVQPVFDDVGKQHWAIAYIDQLYKAGIVNGVGESIYEPDTDMTYEQFIKMLVCYMGLSELALTDGGYPDGYIRIAAEEGITCDMEFAAKDKITQGDALVMLYRAMIYNGYAFGGD</sequence>
<reference evidence="4" key="2">
    <citation type="journal article" date="2021" name="PeerJ">
        <title>Extensive microbial diversity within the chicken gut microbiome revealed by metagenomics and culture.</title>
        <authorList>
            <person name="Gilroy R."/>
            <person name="Ravi A."/>
            <person name="Getino M."/>
            <person name="Pursley I."/>
            <person name="Horton D.L."/>
            <person name="Alikhan N.F."/>
            <person name="Baker D."/>
            <person name="Gharbi K."/>
            <person name="Hall N."/>
            <person name="Watson M."/>
            <person name="Adriaenssens E.M."/>
            <person name="Foster-Nyarko E."/>
            <person name="Jarju S."/>
            <person name="Secka A."/>
            <person name="Antonio M."/>
            <person name="Oren A."/>
            <person name="Chaudhuri R.R."/>
            <person name="La Ragione R."/>
            <person name="Hildebrand F."/>
            <person name="Pallen M.J."/>
        </authorList>
    </citation>
    <scope>NUCLEOTIDE SEQUENCE</scope>
    <source>
        <strain evidence="4">CHK181-108</strain>
    </source>
</reference>
<dbReference type="AlphaFoldDB" id="A0A9D1H1U1"/>
<name>A0A9D1H1U1_9FIRM</name>
<evidence type="ECO:0000313" key="4">
    <source>
        <dbReference type="EMBL" id="HIT84770.1"/>
    </source>
</evidence>
<feature type="domain" description="SLH" evidence="3">
    <location>
        <begin position="80"/>
        <end position="143"/>
    </location>
</feature>
<gene>
    <name evidence="4" type="ORF">IAA60_02565</name>
</gene>
<dbReference type="InterPro" id="IPR001119">
    <property type="entry name" value="SLH_dom"/>
</dbReference>
<dbReference type="EMBL" id="DVLU01000023">
    <property type="protein sequence ID" value="HIT84770.1"/>
    <property type="molecule type" value="Genomic_DNA"/>
</dbReference>